<gene>
    <name evidence="11" type="ORF">KL771_09350</name>
</gene>
<evidence type="ECO:0000256" key="1">
    <source>
        <dbReference type="ARBA" id="ARBA00001962"/>
    </source>
</evidence>
<evidence type="ECO:0000256" key="7">
    <source>
        <dbReference type="ARBA" id="ARBA00074848"/>
    </source>
</evidence>
<dbReference type="FunFam" id="1.20.1090.10:FF:000001">
    <property type="entry name" value="Aldehyde-alcohol dehydrogenase"/>
    <property type="match status" value="1"/>
</dbReference>
<keyword evidence="3" id="KW-0560">Oxidoreductase</keyword>
<evidence type="ECO:0000256" key="5">
    <source>
        <dbReference type="ARBA" id="ARBA00049164"/>
    </source>
</evidence>
<evidence type="ECO:0000259" key="9">
    <source>
        <dbReference type="Pfam" id="PF00465"/>
    </source>
</evidence>
<dbReference type="Gene3D" id="1.20.1090.10">
    <property type="entry name" value="Dehydroquinate synthase-like - alpha domain"/>
    <property type="match status" value="1"/>
</dbReference>
<dbReference type="PROSITE" id="PS00913">
    <property type="entry name" value="ADH_IRON_1"/>
    <property type="match status" value="1"/>
</dbReference>
<dbReference type="GO" id="GO:0046872">
    <property type="term" value="F:metal ion binding"/>
    <property type="evidence" value="ECO:0007669"/>
    <property type="project" value="InterPro"/>
</dbReference>
<reference evidence="11 12" key="1">
    <citation type="submission" date="2021-06" db="EMBL/GenBank/DDBJ databases">
        <authorList>
            <person name="Grouzdev D.S."/>
            <person name="Koziaeva V."/>
        </authorList>
    </citation>
    <scope>NUCLEOTIDE SEQUENCE [LARGE SCALE GENOMIC DNA]</scope>
    <source>
        <strain evidence="11 12">22</strain>
    </source>
</reference>
<proteinExistence type="inferred from homology"/>
<dbReference type="FunFam" id="3.40.50.1970:FF:000003">
    <property type="entry name" value="Alcohol dehydrogenase, iron-containing"/>
    <property type="match status" value="1"/>
</dbReference>
<dbReference type="PANTHER" id="PTHR11496">
    <property type="entry name" value="ALCOHOL DEHYDROGENASE"/>
    <property type="match status" value="1"/>
</dbReference>
<keyword evidence="4" id="KW-0520">NAD</keyword>
<evidence type="ECO:0000256" key="8">
    <source>
        <dbReference type="ARBA" id="ARBA00076680"/>
    </source>
</evidence>
<evidence type="ECO:0000313" key="12">
    <source>
        <dbReference type="Proteomes" id="UP000766595"/>
    </source>
</evidence>
<dbReference type="InterPro" id="IPR001670">
    <property type="entry name" value="ADH_Fe/GldA"/>
</dbReference>
<dbReference type="Gene3D" id="3.40.50.1970">
    <property type="match status" value="1"/>
</dbReference>
<comment type="cofactor">
    <cofactor evidence="1">
        <name>Fe cation</name>
        <dbReference type="ChEBI" id="CHEBI:24875"/>
    </cofactor>
</comment>
<dbReference type="EMBL" id="JAHHZF010000004">
    <property type="protein sequence ID" value="MBT9289659.1"/>
    <property type="molecule type" value="Genomic_DNA"/>
</dbReference>
<feature type="domain" description="Fe-containing alcohol dehydrogenase-like C-terminal" evidence="10">
    <location>
        <begin position="187"/>
        <end position="381"/>
    </location>
</feature>
<dbReference type="CDD" id="cd08193">
    <property type="entry name" value="HVD"/>
    <property type="match status" value="1"/>
</dbReference>
<feature type="domain" description="Alcohol dehydrogenase iron-type/glycerol dehydrogenase GldA" evidence="9">
    <location>
        <begin position="11"/>
        <end position="175"/>
    </location>
</feature>
<protein>
    <recommendedName>
        <fullName evidence="7">Alcohol dehydrogenase 2</fullName>
    </recommendedName>
    <alternativeName>
        <fullName evidence="8">Alcohol dehydrogenase II</fullName>
    </alternativeName>
</protein>
<dbReference type="AlphaFoldDB" id="A0A947D3N7"/>
<dbReference type="PANTHER" id="PTHR11496:SF102">
    <property type="entry name" value="ALCOHOL DEHYDROGENASE 4"/>
    <property type="match status" value="1"/>
</dbReference>
<dbReference type="InterPro" id="IPR039697">
    <property type="entry name" value="Alcohol_dehydrogenase_Fe"/>
</dbReference>
<keyword evidence="12" id="KW-1185">Reference proteome</keyword>
<comment type="similarity">
    <text evidence="2">Belongs to the iron-containing alcohol dehydrogenase family.</text>
</comment>
<dbReference type="InterPro" id="IPR056798">
    <property type="entry name" value="ADH_Fe_C"/>
</dbReference>
<dbReference type="InterPro" id="IPR018211">
    <property type="entry name" value="ADH_Fe_CS"/>
</dbReference>
<dbReference type="Pfam" id="PF00465">
    <property type="entry name" value="Fe-ADH"/>
    <property type="match status" value="1"/>
</dbReference>
<evidence type="ECO:0000259" key="10">
    <source>
        <dbReference type="Pfam" id="PF25137"/>
    </source>
</evidence>
<evidence type="ECO:0000256" key="4">
    <source>
        <dbReference type="ARBA" id="ARBA00023027"/>
    </source>
</evidence>
<evidence type="ECO:0000256" key="6">
    <source>
        <dbReference type="ARBA" id="ARBA00049243"/>
    </source>
</evidence>
<name>A0A947D3N7_9HYPH</name>
<dbReference type="GO" id="GO:0004022">
    <property type="term" value="F:alcohol dehydrogenase (NAD+) activity"/>
    <property type="evidence" value="ECO:0007669"/>
    <property type="project" value="UniProtKB-EC"/>
</dbReference>
<dbReference type="RefSeq" id="WP_261968277.1">
    <property type="nucleotide sequence ID" value="NZ_JAHHZF010000004.1"/>
</dbReference>
<dbReference type="SUPFAM" id="SSF56796">
    <property type="entry name" value="Dehydroquinate synthase-like"/>
    <property type="match status" value="1"/>
</dbReference>
<evidence type="ECO:0000256" key="3">
    <source>
        <dbReference type="ARBA" id="ARBA00023002"/>
    </source>
</evidence>
<comment type="catalytic activity">
    <reaction evidence="6">
        <text>a primary alcohol + NAD(+) = an aldehyde + NADH + H(+)</text>
        <dbReference type="Rhea" id="RHEA:10736"/>
        <dbReference type="ChEBI" id="CHEBI:15378"/>
        <dbReference type="ChEBI" id="CHEBI:15734"/>
        <dbReference type="ChEBI" id="CHEBI:17478"/>
        <dbReference type="ChEBI" id="CHEBI:57540"/>
        <dbReference type="ChEBI" id="CHEBI:57945"/>
        <dbReference type="EC" id="1.1.1.1"/>
    </reaction>
</comment>
<comment type="caution">
    <text evidence="11">The sequence shown here is derived from an EMBL/GenBank/DDBJ whole genome shotgun (WGS) entry which is preliminary data.</text>
</comment>
<dbReference type="Pfam" id="PF25137">
    <property type="entry name" value="ADH_Fe_C"/>
    <property type="match status" value="1"/>
</dbReference>
<dbReference type="Proteomes" id="UP000766595">
    <property type="component" value="Unassembled WGS sequence"/>
</dbReference>
<evidence type="ECO:0000313" key="11">
    <source>
        <dbReference type="EMBL" id="MBT9289659.1"/>
    </source>
</evidence>
<comment type="catalytic activity">
    <reaction evidence="5">
        <text>a secondary alcohol + NAD(+) = a ketone + NADH + H(+)</text>
        <dbReference type="Rhea" id="RHEA:10740"/>
        <dbReference type="ChEBI" id="CHEBI:15378"/>
        <dbReference type="ChEBI" id="CHEBI:17087"/>
        <dbReference type="ChEBI" id="CHEBI:35681"/>
        <dbReference type="ChEBI" id="CHEBI:57540"/>
        <dbReference type="ChEBI" id="CHEBI:57945"/>
        <dbReference type="EC" id="1.1.1.1"/>
    </reaction>
</comment>
<sequence>MIPFAFQTTRHVVVEPGASGRIGALVAELGARHAFLVTDRGIEAAGLLEPALKGCREAGVAVTLYTDVVADPPEALVLKAVDAARAAGADAVVSVGGGSSMDVAKLVALLVPGHQALADIYGVGLARGPRLPLVLAPTTAGTGSEVTPISIVTTGAGEKKGVVAPVLIPDVAVLDADLTLGLPAPVTAATGIDAMVHAIEAFTSKRLKNPVSDCLAREALRLLAGNIAEACRNGSNRDARQAMLLGSMLAGMAFANAPVAAVHALAYPVGARFHVPHGLSNALVLPAVLRFNMTAAEALYAELAGIVVPEVGGSEAGRAAALVDRLGRLGGELGLPVRLSEVGITAADVPALAEDAMKQTRLLINNPREVTLADATRLYGESL</sequence>
<evidence type="ECO:0000256" key="2">
    <source>
        <dbReference type="ARBA" id="ARBA00007358"/>
    </source>
</evidence>
<organism evidence="11 12">
    <name type="scientific">Prosthecodimorpha staleyi</name>
    <dbReference type="NCBI Taxonomy" id="2840188"/>
    <lineage>
        <taxon>Bacteria</taxon>
        <taxon>Pseudomonadati</taxon>
        <taxon>Pseudomonadota</taxon>
        <taxon>Alphaproteobacteria</taxon>
        <taxon>Hyphomicrobiales</taxon>
        <taxon>Ancalomicrobiaceae</taxon>
        <taxon>Prosthecodimorpha</taxon>
    </lineage>
</organism>
<accession>A0A947D3N7</accession>